<dbReference type="InterPro" id="IPR036661">
    <property type="entry name" value="Luciferase-like_sf"/>
</dbReference>
<dbReference type="SUPFAM" id="SSF51679">
    <property type="entry name" value="Bacterial luciferase-like"/>
    <property type="match status" value="1"/>
</dbReference>
<dbReference type="InterPro" id="IPR050766">
    <property type="entry name" value="Bact_Lucif_Oxidored"/>
</dbReference>
<comment type="caution">
    <text evidence="3">The sequence shown here is derived from an EMBL/GenBank/DDBJ whole genome shotgun (WGS) entry which is preliminary data.</text>
</comment>
<sequence>MNVSILNLLPIKQGGDAKAAIDAAVRLAKFAEDIGMKRYWVAEHHNMKNLASSATQLIIAHILEHTKSLRVGSGGVMLPNHSPCSIAEQYATLETLFPTRVDLGLGRAPGTDQETAAVLRRGAREIEFDLQINELMDYFNAKRAVKAYPKVDKIPPIYILGSSIYSAYVAAEFGLPYAFASHFAPRALEKAVEIYRQNFKPSPFLKAPYVIAGANVIIAQTDELARSLATTQTQFFLNVVTGEKEYLQPPKKDNDEVFAISGKAGAQAPHFGPIDFRQIELKNRERAVTEEMMACSFIGSKQSVKEQILEFQNRLEVNEIMAQSFIFDEDVQLDSFRALKEIADKI</sequence>
<protein>
    <submittedName>
        <fullName evidence="3">Luciferase</fullName>
    </submittedName>
</protein>
<dbReference type="InterPro" id="IPR019949">
    <property type="entry name" value="CmoO-like"/>
</dbReference>
<dbReference type="EMBL" id="LVWL01000020">
    <property type="protein sequence ID" value="ORI07297.1"/>
    <property type="molecule type" value="Genomic_DNA"/>
</dbReference>
<dbReference type="InterPro" id="IPR011251">
    <property type="entry name" value="Luciferase-like_dom"/>
</dbReference>
<dbReference type="PANTHER" id="PTHR30137">
    <property type="entry name" value="LUCIFERASE-LIKE MONOOXYGENASE"/>
    <property type="match status" value="1"/>
</dbReference>
<dbReference type="Pfam" id="PF00296">
    <property type="entry name" value="Bac_luciferase"/>
    <property type="match status" value="1"/>
</dbReference>
<dbReference type="GO" id="GO:0016705">
    <property type="term" value="F:oxidoreductase activity, acting on paired donors, with incorporation or reduction of molecular oxygen"/>
    <property type="evidence" value="ECO:0007669"/>
    <property type="project" value="InterPro"/>
</dbReference>
<evidence type="ECO:0000313" key="3">
    <source>
        <dbReference type="EMBL" id="ORI07297.1"/>
    </source>
</evidence>
<dbReference type="NCBIfam" id="TIGR03558">
    <property type="entry name" value="oxido_grp_1"/>
    <property type="match status" value="1"/>
</dbReference>
<feature type="domain" description="Luciferase-like" evidence="2">
    <location>
        <begin position="3"/>
        <end position="313"/>
    </location>
</feature>
<dbReference type="Gene3D" id="3.20.20.30">
    <property type="entry name" value="Luciferase-like domain"/>
    <property type="match status" value="1"/>
</dbReference>
<dbReference type="Proteomes" id="UP000192671">
    <property type="component" value="Unassembled WGS sequence"/>
</dbReference>
<gene>
    <name evidence="3" type="ORF">A3835_06910</name>
</gene>
<dbReference type="GO" id="GO:0005829">
    <property type="term" value="C:cytosol"/>
    <property type="evidence" value="ECO:0007669"/>
    <property type="project" value="TreeGrafter"/>
</dbReference>
<accession>A0A1X0U1C8</accession>
<comment type="similarity">
    <text evidence="1">To bacterial alkanal monooxygenase alpha and beta chains.</text>
</comment>
<organism evidence="3 4">
    <name type="scientific">Campylobacter concisus</name>
    <dbReference type="NCBI Taxonomy" id="199"/>
    <lineage>
        <taxon>Bacteria</taxon>
        <taxon>Pseudomonadati</taxon>
        <taxon>Campylobacterota</taxon>
        <taxon>Epsilonproteobacteria</taxon>
        <taxon>Campylobacterales</taxon>
        <taxon>Campylobacteraceae</taxon>
        <taxon>Campylobacter</taxon>
    </lineage>
</organism>
<dbReference type="PANTHER" id="PTHR30137:SF6">
    <property type="entry name" value="LUCIFERASE-LIKE MONOOXYGENASE"/>
    <property type="match status" value="1"/>
</dbReference>
<dbReference type="AlphaFoldDB" id="A0A1X0U1C8"/>
<reference evidence="3 4" key="1">
    <citation type="journal article" date="2017" name="Gene Rep">
        <title>The ribosomal RNA operon (rrn) of Campylobacter concisus supports molecular typing to genomospecies level.</title>
        <authorList>
            <person name="Huq M."/>
            <person name="Van T.T.H."/>
            <person name="Gurtler V."/>
            <person name="Elshagmani E."/>
            <person name="Allemailem K.S."/>
            <person name="Smooker P.M."/>
            <person name="Istivan T.S."/>
        </authorList>
    </citation>
    <scope>NUCLEOTIDE SEQUENCE [LARGE SCALE GENOMIC DNA]</scope>
    <source>
        <strain evidence="3 4">RCH 26</strain>
    </source>
</reference>
<evidence type="ECO:0000256" key="1">
    <source>
        <dbReference type="ARBA" id="ARBA00007789"/>
    </source>
</evidence>
<proteinExistence type="predicted"/>
<name>A0A1X0U1C8_9BACT</name>
<evidence type="ECO:0000313" key="4">
    <source>
        <dbReference type="Proteomes" id="UP000192671"/>
    </source>
</evidence>
<evidence type="ECO:0000259" key="2">
    <source>
        <dbReference type="Pfam" id="PF00296"/>
    </source>
</evidence>